<dbReference type="Gene3D" id="3.30.40.10">
    <property type="entry name" value="Zinc/RING finger domain, C3HC4 (zinc finger)"/>
    <property type="match status" value="1"/>
</dbReference>
<keyword evidence="5" id="KW-0862">Zinc</keyword>
<dbReference type="GO" id="GO:0045944">
    <property type="term" value="P:positive regulation of transcription by RNA polymerase II"/>
    <property type="evidence" value="ECO:0007669"/>
    <property type="project" value="TreeGrafter"/>
</dbReference>
<evidence type="ECO:0000256" key="3">
    <source>
        <dbReference type="ARBA" id="ARBA00022723"/>
    </source>
</evidence>
<dbReference type="PANTHER" id="PTHR12983:SF9">
    <property type="entry name" value="E3 UBIQUITIN-PROTEIN LIGASE RNF10"/>
    <property type="match status" value="1"/>
</dbReference>
<evidence type="ECO:0000256" key="4">
    <source>
        <dbReference type="ARBA" id="ARBA00022771"/>
    </source>
</evidence>
<feature type="compositionally biased region" description="Basic and acidic residues" evidence="7">
    <location>
        <begin position="659"/>
        <end position="670"/>
    </location>
</feature>
<dbReference type="Proteomes" id="UP000541444">
    <property type="component" value="Unassembled WGS sequence"/>
</dbReference>
<dbReference type="PROSITE" id="PS00518">
    <property type="entry name" value="ZF_RING_1"/>
    <property type="match status" value="1"/>
</dbReference>
<reference evidence="9 10" key="1">
    <citation type="journal article" date="2020" name="IScience">
        <title>Genome Sequencing of the Endangered Kingdonia uniflora (Circaeasteraceae, Ranunculales) Reveals Potential Mechanisms of Evolutionary Specialization.</title>
        <authorList>
            <person name="Sun Y."/>
            <person name="Deng T."/>
            <person name="Zhang A."/>
            <person name="Moore M.J."/>
            <person name="Landis J.B."/>
            <person name="Lin N."/>
            <person name="Zhang H."/>
            <person name="Zhang X."/>
            <person name="Huang J."/>
            <person name="Zhang X."/>
            <person name="Sun H."/>
            <person name="Wang H."/>
        </authorList>
    </citation>
    <scope>NUCLEOTIDE SEQUENCE [LARGE SCALE GENOMIC DNA]</scope>
    <source>
        <strain evidence="9">TB1705</strain>
        <tissue evidence="9">Leaf</tissue>
    </source>
</reference>
<dbReference type="GO" id="GO:0005737">
    <property type="term" value="C:cytoplasm"/>
    <property type="evidence" value="ECO:0007669"/>
    <property type="project" value="UniProtKB-SubCell"/>
</dbReference>
<evidence type="ECO:0000313" key="10">
    <source>
        <dbReference type="Proteomes" id="UP000541444"/>
    </source>
</evidence>
<comment type="caution">
    <text evidence="9">The sequence shown here is derived from an EMBL/GenBank/DDBJ whole genome shotgun (WGS) entry which is preliminary data.</text>
</comment>
<name>A0A7J7LJN6_9MAGN</name>
<dbReference type="Pfam" id="PF00097">
    <property type="entry name" value="zf-C3HC4"/>
    <property type="match status" value="1"/>
</dbReference>
<keyword evidence="3" id="KW-0479">Metal-binding</keyword>
<dbReference type="InterPro" id="IPR001841">
    <property type="entry name" value="Znf_RING"/>
</dbReference>
<dbReference type="OrthoDB" id="302966at2759"/>
<evidence type="ECO:0000256" key="2">
    <source>
        <dbReference type="ARBA" id="ARBA00022490"/>
    </source>
</evidence>
<dbReference type="SMART" id="SM00184">
    <property type="entry name" value="RING"/>
    <property type="match status" value="1"/>
</dbReference>
<protein>
    <recommendedName>
        <fullName evidence="8">RING-type domain-containing protein</fullName>
    </recommendedName>
</protein>
<evidence type="ECO:0000259" key="8">
    <source>
        <dbReference type="PROSITE" id="PS50089"/>
    </source>
</evidence>
<dbReference type="CDD" id="cd16536">
    <property type="entry name" value="RING-HC_RNF10"/>
    <property type="match status" value="1"/>
</dbReference>
<dbReference type="InterPro" id="IPR018957">
    <property type="entry name" value="Znf_C3HC4_RING-type"/>
</dbReference>
<dbReference type="EMBL" id="JACGCM010002230">
    <property type="protein sequence ID" value="KAF6142876.1"/>
    <property type="molecule type" value="Genomic_DNA"/>
</dbReference>
<dbReference type="PROSITE" id="PS50089">
    <property type="entry name" value="ZF_RING_2"/>
    <property type="match status" value="1"/>
</dbReference>
<organism evidence="9 10">
    <name type="scientific">Kingdonia uniflora</name>
    <dbReference type="NCBI Taxonomy" id="39325"/>
    <lineage>
        <taxon>Eukaryota</taxon>
        <taxon>Viridiplantae</taxon>
        <taxon>Streptophyta</taxon>
        <taxon>Embryophyta</taxon>
        <taxon>Tracheophyta</taxon>
        <taxon>Spermatophyta</taxon>
        <taxon>Magnoliopsida</taxon>
        <taxon>Ranunculales</taxon>
        <taxon>Circaeasteraceae</taxon>
        <taxon>Kingdonia</taxon>
    </lineage>
</organism>
<feature type="compositionally biased region" description="Low complexity" evidence="7">
    <location>
        <begin position="122"/>
        <end position="140"/>
    </location>
</feature>
<feature type="domain" description="RING-type" evidence="8">
    <location>
        <begin position="229"/>
        <end position="275"/>
    </location>
</feature>
<dbReference type="InterPro" id="IPR039739">
    <property type="entry name" value="MAG2/RNF10"/>
</dbReference>
<keyword evidence="2" id="KW-0963">Cytoplasm</keyword>
<sequence length="720" mass="80143">MSITPTQLQRSATTTNSSSQITNPSCSNHGFLHQQSQPQLFATPISTVTQTLESAQISNHPDQISGSVSSVGEAFGGSSAKVNEVRERNPRRGSHRRSRDTSCYTGQGGLSSQFNGELSGATTSSPQSQPTSVSFGSNSSSVRRNQMMNANHLLNFQFDRIARPQPRNPPPRKPIRIRPYNKDLFLQANFKFVVLDSGNSGTESMDPDKMLQWENVICVKYSTPFPVQCPICLDSPLCAQITSCGHIFCFPCILQYLLMGVEDDKINSWKKCPLCFMMISQKDLYTIYIENVKHYSIGDTVPFTLLSRPKDSLITSQRNQRVDDVSSNNVGHCDPFSKFSITTDVNLSVREAFSELNDWVARADSGLVDNLEQLPYVCTALEQLELRKKCWTETRDLSSSPPSVGGKESKSAKCLNSHKLDWNPIVQTDLVPEMLKDERNALSSSYEEEKRLQGYPNGSGQMPDKDSYTFYQAVDGQHLILHPLNMKCLLHHYGSYDSLPPRISGEVVQLETVTQSEAMRRRYRYLSHFSLTTTFQLCEINICKFLPPESLYPFMDEIQKRENQRKQLAKREHREKVKADAAAMQEMHSPSNYVFSSYTNSKFSIDDFAALGNAPLASTSPPVTSERKLFSNVTRLGFAAAHDSPSLGVEESGSVPTYAEDRGGTSEAGERNTVTLSFANVISTTKPSESVKTPKVNGFPGKKGKKPSRVLLSTAGGRHY</sequence>
<evidence type="ECO:0000256" key="6">
    <source>
        <dbReference type="PROSITE-ProRule" id="PRU00175"/>
    </source>
</evidence>
<evidence type="ECO:0000256" key="7">
    <source>
        <dbReference type="SAM" id="MobiDB-lite"/>
    </source>
</evidence>
<feature type="region of interest" description="Disordered" evidence="7">
    <location>
        <begin position="1"/>
        <end position="32"/>
    </location>
</feature>
<feature type="region of interest" description="Disordered" evidence="7">
    <location>
        <begin position="58"/>
        <end position="140"/>
    </location>
</feature>
<feature type="compositionally biased region" description="Polar residues" evidence="7">
    <location>
        <begin position="58"/>
        <end position="70"/>
    </location>
</feature>
<dbReference type="GO" id="GO:0008270">
    <property type="term" value="F:zinc ion binding"/>
    <property type="evidence" value="ECO:0007669"/>
    <property type="project" value="UniProtKB-KW"/>
</dbReference>
<dbReference type="InterPro" id="IPR017907">
    <property type="entry name" value="Znf_RING_CS"/>
</dbReference>
<feature type="region of interest" description="Disordered" evidence="7">
    <location>
        <begin position="644"/>
        <end position="672"/>
    </location>
</feature>
<evidence type="ECO:0000256" key="5">
    <source>
        <dbReference type="ARBA" id="ARBA00022833"/>
    </source>
</evidence>
<dbReference type="SUPFAM" id="SSF57850">
    <property type="entry name" value="RING/U-box"/>
    <property type="match status" value="1"/>
</dbReference>
<comment type="subcellular location">
    <subcellularLocation>
        <location evidence="1">Cytoplasm</location>
    </subcellularLocation>
</comment>
<keyword evidence="10" id="KW-1185">Reference proteome</keyword>
<feature type="region of interest" description="Disordered" evidence="7">
    <location>
        <begin position="442"/>
        <end position="461"/>
    </location>
</feature>
<keyword evidence="4 6" id="KW-0863">Zinc-finger</keyword>
<evidence type="ECO:0000313" key="9">
    <source>
        <dbReference type="EMBL" id="KAF6142876.1"/>
    </source>
</evidence>
<proteinExistence type="predicted"/>
<feature type="region of interest" description="Disordered" evidence="7">
    <location>
        <begin position="687"/>
        <end position="720"/>
    </location>
</feature>
<dbReference type="GO" id="GO:0000976">
    <property type="term" value="F:transcription cis-regulatory region binding"/>
    <property type="evidence" value="ECO:0007669"/>
    <property type="project" value="TreeGrafter"/>
</dbReference>
<gene>
    <name evidence="9" type="ORF">GIB67_029562</name>
</gene>
<dbReference type="AlphaFoldDB" id="A0A7J7LJN6"/>
<dbReference type="PANTHER" id="PTHR12983">
    <property type="entry name" value="RING FINGER 10 FAMILY MEMBER"/>
    <property type="match status" value="1"/>
</dbReference>
<dbReference type="InterPro" id="IPR013083">
    <property type="entry name" value="Znf_RING/FYVE/PHD"/>
</dbReference>
<evidence type="ECO:0000256" key="1">
    <source>
        <dbReference type="ARBA" id="ARBA00004496"/>
    </source>
</evidence>
<accession>A0A7J7LJN6</accession>